<sequence>EVKNLKTAVSERAEKGFKKKLPFLVGHLTKVSKRKTLEGEHEGQKLGLNCNGLGYEGKWGQQLNPLCNNENYDDNDDDHDDMLFKILIDTDLTLEISQEIVSSNRTNFLKLANHLKKLPMPTKDLDNIKVNDKVEITFDDDEPEILINGDEISDEFLSDHIEKYELKLRDFLDAEMVIKNADAIADAIKKATKQIKAKTKQETETGIFVNELANVFEAVEEI</sequence>
<comment type="caution">
    <text evidence="1">The sequence shown here is derived from an EMBL/GenBank/DDBJ whole genome shotgun (WGS) entry which is preliminary data.</text>
</comment>
<accession>A0A0F9N626</accession>
<gene>
    <name evidence="1" type="ORF">LCGC14_1301530</name>
</gene>
<dbReference type="AlphaFoldDB" id="A0A0F9N626"/>
<organism evidence="1">
    <name type="scientific">marine sediment metagenome</name>
    <dbReference type="NCBI Taxonomy" id="412755"/>
    <lineage>
        <taxon>unclassified sequences</taxon>
        <taxon>metagenomes</taxon>
        <taxon>ecological metagenomes</taxon>
    </lineage>
</organism>
<feature type="non-terminal residue" evidence="1">
    <location>
        <position position="1"/>
    </location>
</feature>
<proteinExistence type="predicted"/>
<protein>
    <submittedName>
        <fullName evidence="1">Uncharacterized protein</fullName>
    </submittedName>
</protein>
<name>A0A0F9N626_9ZZZZ</name>
<dbReference type="EMBL" id="LAZR01007600">
    <property type="protein sequence ID" value="KKM84225.1"/>
    <property type="molecule type" value="Genomic_DNA"/>
</dbReference>
<evidence type="ECO:0000313" key="1">
    <source>
        <dbReference type="EMBL" id="KKM84225.1"/>
    </source>
</evidence>
<reference evidence="1" key="1">
    <citation type="journal article" date="2015" name="Nature">
        <title>Complex archaea that bridge the gap between prokaryotes and eukaryotes.</title>
        <authorList>
            <person name="Spang A."/>
            <person name="Saw J.H."/>
            <person name="Jorgensen S.L."/>
            <person name="Zaremba-Niedzwiedzka K."/>
            <person name="Martijn J."/>
            <person name="Lind A.E."/>
            <person name="van Eijk R."/>
            <person name="Schleper C."/>
            <person name="Guy L."/>
            <person name="Ettema T.J."/>
        </authorList>
    </citation>
    <scope>NUCLEOTIDE SEQUENCE</scope>
</reference>